<protein>
    <recommendedName>
        <fullName evidence="6">G-protein coupled receptors family 1 profile domain-containing protein</fullName>
    </recommendedName>
</protein>
<keyword evidence="4 5" id="KW-0472">Membrane</keyword>
<dbReference type="KEGG" id="bgt:106057929"/>
<feature type="transmembrane region" description="Helical" evidence="5">
    <location>
        <begin position="121"/>
        <end position="139"/>
    </location>
</feature>
<dbReference type="SUPFAM" id="SSF81321">
    <property type="entry name" value="Family A G protein-coupled receptor-like"/>
    <property type="match status" value="1"/>
</dbReference>
<evidence type="ECO:0000313" key="7">
    <source>
        <dbReference type="EnsemblMetazoa" id="BGLB031068-PA"/>
    </source>
</evidence>
<evidence type="ECO:0000259" key="6">
    <source>
        <dbReference type="PROSITE" id="PS50262"/>
    </source>
</evidence>
<keyword evidence="3 5" id="KW-1133">Transmembrane helix</keyword>
<evidence type="ECO:0000256" key="4">
    <source>
        <dbReference type="ARBA" id="ARBA00023136"/>
    </source>
</evidence>
<name>A0A2C9LHG5_BIOGL</name>
<feature type="transmembrane region" description="Helical" evidence="5">
    <location>
        <begin position="79"/>
        <end position="101"/>
    </location>
</feature>
<dbReference type="PROSITE" id="PS50262">
    <property type="entry name" value="G_PROTEIN_RECEP_F1_2"/>
    <property type="match status" value="1"/>
</dbReference>
<gene>
    <name evidence="7" type="primary">106057929</name>
</gene>
<dbReference type="GO" id="GO:0004930">
    <property type="term" value="F:G protein-coupled receptor activity"/>
    <property type="evidence" value="ECO:0007669"/>
    <property type="project" value="InterPro"/>
</dbReference>
<proteinExistence type="predicted"/>
<evidence type="ECO:0000313" key="8">
    <source>
        <dbReference type="Proteomes" id="UP000076420"/>
    </source>
</evidence>
<evidence type="ECO:0000256" key="5">
    <source>
        <dbReference type="SAM" id="Phobius"/>
    </source>
</evidence>
<reference evidence="7" key="1">
    <citation type="submission" date="2020-05" db="UniProtKB">
        <authorList>
            <consortium name="EnsemblMetazoa"/>
        </authorList>
    </citation>
    <scope>IDENTIFICATION</scope>
    <source>
        <strain evidence="7">BB02</strain>
    </source>
</reference>
<dbReference type="Gene3D" id="1.20.1070.10">
    <property type="entry name" value="Rhodopsin 7-helix transmembrane proteins"/>
    <property type="match status" value="1"/>
</dbReference>
<dbReference type="EnsemblMetazoa" id="BGLB031068-RA">
    <property type="protein sequence ID" value="BGLB031068-PA"/>
    <property type="gene ID" value="BGLB031068"/>
</dbReference>
<comment type="subcellular location">
    <subcellularLocation>
        <location evidence="1">Membrane</location>
    </subcellularLocation>
</comment>
<dbReference type="VEuPathDB" id="VectorBase:BGLAX_030847"/>
<evidence type="ECO:0000256" key="3">
    <source>
        <dbReference type="ARBA" id="ARBA00022989"/>
    </source>
</evidence>
<organism evidence="7 8">
    <name type="scientific">Biomphalaria glabrata</name>
    <name type="common">Bloodfluke planorb</name>
    <name type="synonym">Freshwater snail</name>
    <dbReference type="NCBI Taxonomy" id="6526"/>
    <lineage>
        <taxon>Eukaryota</taxon>
        <taxon>Metazoa</taxon>
        <taxon>Spiralia</taxon>
        <taxon>Lophotrochozoa</taxon>
        <taxon>Mollusca</taxon>
        <taxon>Gastropoda</taxon>
        <taxon>Heterobranchia</taxon>
        <taxon>Euthyneura</taxon>
        <taxon>Panpulmonata</taxon>
        <taxon>Hygrophila</taxon>
        <taxon>Lymnaeoidea</taxon>
        <taxon>Planorbidae</taxon>
        <taxon>Biomphalaria</taxon>
    </lineage>
</organism>
<dbReference type="GO" id="GO:0016020">
    <property type="term" value="C:membrane"/>
    <property type="evidence" value="ECO:0007669"/>
    <property type="project" value="UniProtKB-SubCell"/>
</dbReference>
<evidence type="ECO:0000256" key="2">
    <source>
        <dbReference type="ARBA" id="ARBA00022692"/>
    </source>
</evidence>
<dbReference type="Proteomes" id="UP000076420">
    <property type="component" value="Unassembled WGS sequence"/>
</dbReference>
<dbReference type="InterPro" id="IPR000276">
    <property type="entry name" value="GPCR_Rhodpsn"/>
</dbReference>
<feature type="domain" description="G-protein coupled receptors family 1 profile" evidence="6">
    <location>
        <begin position="102"/>
        <end position="140"/>
    </location>
</feature>
<sequence length="140" mass="15666">MVEDIGFDELLVLPLPYTGPIAAECIRVQYPILSPPTLFKLVQTSDRIMAIFLCILFLKMNETKTKMNTDNFLDVSDTVYIAVDILINCFLSQFLACLGLVGNVLNICVLSQQGMKDTTNLLLLYLAVSDLIFSLFSVLY</sequence>
<accession>A0A2C9LHG5</accession>
<dbReference type="InterPro" id="IPR017452">
    <property type="entry name" value="GPCR_Rhodpsn_7TM"/>
</dbReference>
<keyword evidence="2 5" id="KW-0812">Transmembrane</keyword>
<dbReference type="AlphaFoldDB" id="A0A2C9LHG5"/>
<dbReference type="VEuPathDB" id="VectorBase:BGLB031068"/>
<dbReference type="PRINTS" id="PR00237">
    <property type="entry name" value="GPCRRHODOPSN"/>
</dbReference>
<evidence type="ECO:0000256" key="1">
    <source>
        <dbReference type="ARBA" id="ARBA00004370"/>
    </source>
</evidence>